<organism evidence="2 3">
    <name type="scientific">Paraglaciecola algarum</name>
    <dbReference type="NCBI Taxonomy" id="3050085"/>
    <lineage>
        <taxon>Bacteria</taxon>
        <taxon>Pseudomonadati</taxon>
        <taxon>Pseudomonadota</taxon>
        <taxon>Gammaproteobacteria</taxon>
        <taxon>Alteromonadales</taxon>
        <taxon>Alteromonadaceae</taxon>
        <taxon>Paraglaciecola</taxon>
    </lineage>
</organism>
<dbReference type="EMBL" id="JAKGAS010000003">
    <property type="protein sequence ID" value="MCF2947806.1"/>
    <property type="molecule type" value="Genomic_DNA"/>
</dbReference>
<evidence type="ECO:0000313" key="3">
    <source>
        <dbReference type="Proteomes" id="UP001521137"/>
    </source>
</evidence>
<dbReference type="CDD" id="cd24082">
    <property type="entry name" value="ASKHA_NBD_GspK-like"/>
    <property type="match status" value="1"/>
</dbReference>
<feature type="domain" description="ATPase BadF/BadG/BcrA/BcrD type" evidence="1">
    <location>
        <begin position="12"/>
        <end position="260"/>
    </location>
</feature>
<evidence type="ECO:0000259" key="1">
    <source>
        <dbReference type="Pfam" id="PF01869"/>
    </source>
</evidence>
<dbReference type="Proteomes" id="UP001521137">
    <property type="component" value="Unassembled WGS sequence"/>
</dbReference>
<keyword evidence="3" id="KW-1185">Reference proteome</keyword>
<dbReference type="PANTHER" id="PTHR43190:SF3">
    <property type="entry name" value="N-ACETYL-D-GLUCOSAMINE KINASE"/>
    <property type="match status" value="1"/>
</dbReference>
<dbReference type="Gene3D" id="3.30.420.40">
    <property type="match status" value="2"/>
</dbReference>
<dbReference type="RefSeq" id="WP_235311339.1">
    <property type="nucleotide sequence ID" value="NZ_JAKGAS010000003.1"/>
</dbReference>
<gene>
    <name evidence="2" type="ORF">L0668_06795</name>
</gene>
<dbReference type="InterPro" id="IPR052519">
    <property type="entry name" value="Euk-type_GlcNAc_Kinase"/>
</dbReference>
<dbReference type="InterPro" id="IPR002731">
    <property type="entry name" value="ATPase_BadF"/>
</dbReference>
<reference evidence="2 3" key="1">
    <citation type="submission" date="2022-01" db="EMBL/GenBank/DDBJ databases">
        <title>Paraglaciecola sp. G1-23.</title>
        <authorList>
            <person name="Jin M.S."/>
            <person name="Han D.M."/>
            <person name="Kim H.M."/>
            <person name="Jeon C.O."/>
        </authorList>
    </citation>
    <scope>NUCLEOTIDE SEQUENCE [LARGE SCALE GENOMIC DNA]</scope>
    <source>
        <strain evidence="2 3">G1-23</strain>
    </source>
</reference>
<dbReference type="InterPro" id="IPR043129">
    <property type="entry name" value="ATPase_NBD"/>
</dbReference>
<comment type="caution">
    <text evidence="2">The sequence shown here is derived from an EMBL/GenBank/DDBJ whole genome shotgun (WGS) entry which is preliminary data.</text>
</comment>
<accession>A0ABS9D4F4</accession>
<dbReference type="SUPFAM" id="SSF53067">
    <property type="entry name" value="Actin-like ATPase domain"/>
    <property type="match status" value="2"/>
</dbReference>
<evidence type="ECO:0000313" key="2">
    <source>
        <dbReference type="EMBL" id="MCF2947806.1"/>
    </source>
</evidence>
<name>A0ABS9D4F4_9ALTE</name>
<sequence>MNSIDNHATYILGVDGGGTKTLARLQHLPSKQEWQVSGGASSLTNDFDLALKTCESLVEQLLALSGANKENIAIVLGLAGAGSVDKSAKFTQYLSKGFAHFALFTDAETSLYGANAGDSVTVVALGTGSVGATLADDGNSTLKGGWGFTIGDEGSGAKLGVLIIQTILSELEEKGEIVSQLGKVLCHKISGGRDKLIQWSTTALPSEFASLAPLVFELNKTCPVAKAVLSQHVKNVETLIYKTRENHQLPVVLLGGLAEPTKPYLDPIIQKMLIPAKGDALDGACFLAEKLLFIEHKENA</sequence>
<protein>
    <submittedName>
        <fullName evidence="2">ATPase</fullName>
    </submittedName>
</protein>
<proteinExistence type="predicted"/>
<dbReference type="Pfam" id="PF01869">
    <property type="entry name" value="BcrAD_BadFG"/>
    <property type="match status" value="1"/>
</dbReference>
<dbReference type="PANTHER" id="PTHR43190">
    <property type="entry name" value="N-ACETYL-D-GLUCOSAMINE KINASE"/>
    <property type="match status" value="1"/>
</dbReference>